<dbReference type="AlphaFoldDB" id="A0A1E8PN94"/>
<dbReference type="CDD" id="cd00093">
    <property type="entry name" value="HTH_XRE"/>
    <property type="match status" value="1"/>
</dbReference>
<proteinExistence type="predicted"/>
<dbReference type="SUPFAM" id="SSF47413">
    <property type="entry name" value="lambda repressor-like DNA-binding domains"/>
    <property type="match status" value="1"/>
</dbReference>
<dbReference type="InterPro" id="IPR010982">
    <property type="entry name" value="Lambda_DNA-bd_dom_sf"/>
</dbReference>
<dbReference type="Gene3D" id="1.10.260.40">
    <property type="entry name" value="lambda repressor-like DNA-binding domains"/>
    <property type="match status" value="1"/>
</dbReference>
<comment type="caution">
    <text evidence="1">The sequence shown here is derived from an EMBL/GenBank/DDBJ whole genome shotgun (WGS) entry which is preliminary data.</text>
</comment>
<sequence>MKLIDYTKHHCSQRVLANKLGITPVLISQWANGLRPVPPERCVEIEKATEGKVTRKDLRPDDWERIWPEIR</sequence>
<dbReference type="EMBL" id="MAQB02000001">
    <property type="protein sequence ID" value="OFJ47685.1"/>
    <property type="molecule type" value="Genomic_DNA"/>
</dbReference>
<protein>
    <recommendedName>
        <fullName evidence="3">Helix-turn-helix domain-containing protein</fullName>
    </recommendedName>
</protein>
<gene>
    <name evidence="1" type="ORF">BA896_000325</name>
</gene>
<dbReference type="Proteomes" id="UP000092634">
    <property type="component" value="Unassembled WGS sequence"/>
</dbReference>
<evidence type="ECO:0008006" key="3">
    <source>
        <dbReference type="Google" id="ProtNLM"/>
    </source>
</evidence>
<evidence type="ECO:0000313" key="2">
    <source>
        <dbReference type="Proteomes" id="UP000092634"/>
    </source>
</evidence>
<dbReference type="InterPro" id="IPR031856">
    <property type="entry name" value="YdaS_toxin-like"/>
</dbReference>
<evidence type="ECO:0000313" key="1">
    <source>
        <dbReference type="EMBL" id="OFJ47685.1"/>
    </source>
</evidence>
<dbReference type="InterPro" id="IPR001387">
    <property type="entry name" value="Cro/C1-type_HTH"/>
</dbReference>
<name>A0A1E8PN94_9BURK</name>
<accession>A0A1E8PN94</accession>
<dbReference type="Pfam" id="PF15943">
    <property type="entry name" value="YdaS_toxin"/>
    <property type="match status" value="1"/>
</dbReference>
<reference evidence="1 2" key="1">
    <citation type="submission" date="2016-10" db="EMBL/GenBank/DDBJ databases">
        <title>Updated version of Genome Assembly of Janthinobacterium lividum ERGS5:01.</title>
        <authorList>
            <person name="Kumar R."/>
            <person name="Acharya V."/>
            <person name="Singh D."/>
        </authorList>
    </citation>
    <scope>NUCLEOTIDE SEQUENCE [LARGE SCALE GENOMIC DNA]</scope>
    <source>
        <strain evidence="1 2">ERGS5:01</strain>
    </source>
</reference>
<dbReference type="GO" id="GO:0003677">
    <property type="term" value="F:DNA binding"/>
    <property type="evidence" value="ECO:0007669"/>
    <property type="project" value="InterPro"/>
</dbReference>
<organism evidence="1 2">
    <name type="scientific">Janthinobacterium lividum</name>
    <dbReference type="NCBI Taxonomy" id="29581"/>
    <lineage>
        <taxon>Bacteria</taxon>
        <taxon>Pseudomonadati</taxon>
        <taxon>Pseudomonadota</taxon>
        <taxon>Betaproteobacteria</taxon>
        <taxon>Burkholderiales</taxon>
        <taxon>Oxalobacteraceae</taxon>
        <taxon>Janthinobacterium</taxon>
    </lineage>
</organism>